<keyword evidence="1" id="KW-0812">Transmembrane</keyword>
<evidence type="ECO:0000313" key="2">
    <source>
        <dbReference type="EMBL" id="NYF79237.1"/>
    </source>
</evidence>
<dbReference type="AlphaFoldDB" id="A0A7Y9PG06"/>
<keyword evidence="3" id="KW-1185">Reference proteome</keyword>
<evidence type="ECO:0000256" key="1">
    <source>
        <dbReference type="SAM" id="Phobius"/>
    </source>
</evidence>
<evidence type="ECO:0000313" key="3">
    <source>
        <dbReference type="Proteomes" id="UP000589520"/>
    </source>
</evidence>
<accession>A0A7Y9PG06</accession>
<protein>
    <submittedName>
        <fullName evidence="2">Uncharacterized protein</fullName>
    </submittedName>
</protein>
<feature type="transmembrane region" description="Helical" evidence="1">
    <location>
        <begin position="156"/>
        <end position="173"/>
    </location>
</feature>
<feature type="transmembrane region" description="Helical" evidence="1">
    <location>
        <begin position="101"/>
        <end position="123"/>
    </location>
</feature>
<organism evidence="2 3">
    <name type="scientific">Granulicella arctica</name>
    <dbReference type="NCBI Taxonomy" id="940613"/>
    <lineage>
        <taxon>Bacteria</taxon>
        <taxon>Pseudomonadati</taxon>
        <taxon>Acidobacteriota</taxon>
        <taxon>Terriglobia</taxon>
        <taxon>Terriglobales</taxon>
        <taxon>Acidobacteriaceae</taxon>
        <taxon>Granulicella</taxon>
    </lineage>
</organism>
<comment type="caution">
    <text evidence="2">The sequence shown here is derived from an EMBL/GenBank/DDBJ whole genome shotgun (WGS) entry which is preliminary data.</text>
</comment>
<reference evidence="2 3" key="1">
    <citation type="submission" date="2020-07" db="EMBL/GenBank/DDBJ databases">
        <title>Genomic Encyclopedia of Type Strains, Phase IV (KMG-V): Genome sequencing to study the core and pangenomes of soil and plant-associated prokaryotes.</title>
        <authorList>
            <person name="Whitman W."/>
        </authorList>
    </citation>
    <scope>NUCLEOTIDE SEQUENCE [LARGE SCALE GENOMIC DNA]</scope>
    <source>
        <strain evidence="2 3">X4EP2</strain>
    </source>
</reference>
<keyword evidence="1" id="KW-0472">Membrane</keyword>
<proteinExistence type="predicted"/>
<dbReference type="Proteomes" id="UP000589520">
    <property type="component" value="Unassembled WGS sequence"/>
</dbReference>
<dbReference type="EMBL" id="JACCCW010000001">
    <property type="protein sequence ID" value="NYF79237.1"/>
    <property type="molecule type" value="Genomic_DNA"/>
</dbReference>
<feature type="transmembrane region" description="Helical" evidence="1">
    <location>
        <begin position="60"/>
        <end position="81"/>
    </location>
</feature>
<name>A0A7Y9PG06_9BACT</name>
<dbReference type="RefSeq" id="WP_179489329.1">
    <property type="nucleotide sequence ID" value="NZ_JACCCW010000001.1"/>
</dbReference>
<feature type="transmembrane region" description="Helical" evidence="1">
    <location>
        <begin position="180"/>
        <end position="198"/>
    </location>
</feature>
<gene>
    <name evidence="2" type="ORF">HDF17_001524</name>
</gene>
<keyword evidence="1" id="KW-1133">Transmembrane helix</keyword>
<sequence length="232" mass="25915">MTNIGWSLVDVASLLLESEEREAVRGDLEEINEGAWSGLLDVLGLIVRREAALWKSWQPWLAAFGLAFPSSFLLMGLSLSVSRTSQHWINPQADGLAMGSAWLLICHVLLLIGWSWSGGFVVGSLSRRTLWVSIAATCSPCLFCLTRFGVQSLPPVCLFLFLAPAIWGVRQGLRRTRIQLSWAVILAALVTVLMVFTWSNVGLWALNWALLWPAWYMVATARSNDGWKKRVW</sequence>